<reference evidence="4" key="1">
    <citation type="submission" date="2022-11" db="EMBL/GenBank/DDBJ databases">
        <title>Chromosome-level genome of Pogonophryne albipinna.</title>
        <authorList>
            <person name="Jo E."/>
        </authorList>
    </citation>
    <scope>NUCLEOTIDE SEQUENCE</scope>
    <source>
        <strain evidence="4">SGF0006</strain>
        <tissue evidence="4">Muscle</tissue>
    </source>
</reference>
<dbReference type="Pfam" id="PF25523">
    <property type="entry name" value="Ig_RIMBP2"/>
    <property type="match status" value="1"/>
</dbReference>
<name>A0AAD6FSA9_9TELE</name>
<dbReference type="InterPro" id="IPR057884">
    <property type="entry name" value="FN3_RIM-BP1/2/3"/>
</dbReference>
<feature type="compositionally biased region" description="Basic and acidic residues" evidence="2">
    <location>
        <begin position="456"/>
        <end position="465"/>
    </location>
</feature>
<feature type="non-terminal residue" evidence="4">
    <location>
        <position position="1"/>
    </location>
</feature>
<dbReference type="EMBL" id="JAPTMU010000003">
    <property type="protein sequence ID" value="KAJ4946309.1"/>
    <property type="molecule type" value="Genomic_DNA"/>
</dbReference>
<protein>
    <recommendedName>
        <fullName evidence="3">RIMS-binding protein 1/2/3 Fn3 domain-containing protein</fullName>
    </recommendedName>
</protein>
<keyword evidence="1" id="KW-0175">Coiled coil</keyword>
<sequence length="1804" mass="202932">MTGTGRSVVTMATDSMGSELEQRDGSTLQFDSYPRNSMQHSYRLDQRLHMLRDEVRMMTRDKERGEQVWRDRLQRCKRQLKAKEEEMSRQSQYFENFKTQLQHKISLARDREQSQQNRIYTLEKQLLDMTVSAATGLTKISAVRITTGTLTHWEEQERLPPTRGEGEGEEEGKEERRRQWQSSVGNEREAEKDIQGGPVKDATQTPSEARLQGFILSLQEDLRVLLEREEHGMTERRRLMEQLQESQENSHFLGCKVEEMKAEEQQLKLSESSLMEEAGELKEENQRLKQSLTDAAKHTATCPGTNTVSRTAMGEVHLTSDEGTGQPYSSVVPPVHQLVAAESLQDNTEDHSSSAKSENPPKTFKKNNTSPQSLSLTTEKLDELKLGTWCSRGILNMEESPSEESEALMEAYRSLGLGDDLKALQDQRDRLEVTLGKTQEQLRMMDQENTRMKLQLKKDSEKQEADAQQGSSKEEVSTLPPSDGGEDELVLALNQENRALAERIQELLAHNELREEEIKRERTHLRQHISELEADRVTLKQESQEQECLITELTKKTEDDLNSIMELQQRLVESEQRMEESQIGNKLQSEFSAATSGRFQQKNLEECVDSLVESMLKGDEPRLESSQQAEDLTVVTAASSQHNNQDDLLSSLHVSTLTDKVSQLTKTVQSLKTEEEELSGSLNTLRAHQRDVSLSVQTQTEVKQQLTRTVWGLKEEKDGISKSVAGLKQEREQLTRTVCGFKDERDQLIRSTSGLKEEKESLSGLEMEKEKLLESLSHGKEERDQIMQSLQSVQTESEQLSQAVLHLKQERDELTDSLKCLKKQRDEERSSSTSQEEREEVIKSAITLREDEERIEHSISCLKQEEKQMKLLLQGLREERDRLKAALPSPTQTERRNQKQPLTTETETGDTQRCLTRDHRGNTEEGQSDLRRELEALGAELETSHEELDQSRVDNKRLQRELYQSESRREEAERKAADKVVRMTVVANRMEETREENDNLTTQVKQLQSKVTGLLRERTDALSLKTHVEERHNILTAQLKAKTVALEELNSEYIALKRGQGSKDDLSTALVSLRTRYNDIRAKYDELLKKRSHTDLEVAPLRAKLSCLVVKCQERNSLLVQMMKDMHRRGCADSTLTLQVERLLSDAALHDYTAAFTPGSTVKTRDHSAGFTIGFISKFQDYTSGLTEDQSCSSIPLLVNQLYQNELIPESGVKCRELKSEKQSTLVTAVADCISEVTPAPTATLKKNANAPVHERLQATPSLVVPELKESFKSNPAPLSPSASRPEKCHHQNMKGKSSPDPIPWTRSSLSPSPLPSRERVSPSRRLSSPEKIINLHEQLQRTLMSSYQDPEGRGRRHQPRKCLSFSAPADLRPASLTKKQSLNTTAPRRPTAPEENHFHMPCETDGATPAYHGLIFAAPCTPPAHCSAERSKSARKSTTALEKTKTARPKPEAPAEVRSVEVIRTVGQSSLLIGWERPPLDELGCSNGAFVYGYRVFVDGDFHKSVMSSACTKCILENVNLSVPVNISVQTLGSEALTSNFVHALYSTSCTAIFSCSPLWDVLTSTSAAREAPSRCWDSGSADLGTPLRTSSLTLCVKRSSWVEEGVCLCEGEPMGAAECVCDRCDQQGVLRGRGEASKEKAMVRRGFNFTQRGCCHSISATDTLTVLSVVAVWGRLPRLQGNVCTQRLALKCHQVRLLPGKELHHFESIQRLRKKLSRTKGNTSAALDLDPAQPAVSPLAVRMSGCAKRCKQGLIKFAVTMHKLLTGTLVKVVLYQAKLNIYINVPKVLSKVRSTSSFISCS</sequence>
<evidence type="ECO:0000256" key="2">
    <source>
        <dbReference type="SAM" id="MobiDB-lite"/>
    </source>
</evidence>
<feature type="compositionally biased region" description="Polar residues" evidence="2">
    <location>
        <begin position="1"/>
        <end position="16"/>
    </location>
</feature>
<feature type="region of interest" description="Disordered" evidence="2">
    <location>
        <begin position="151"/>
        <end position="206"/>
    </location>
</feature>
<feature type="compositionally biased region" description="Basic and acidic residues" evidence="2">
    <location>
        <begin position="152"/>
        <end position="166"/>
    </location>
</feature>
<dbReference type="Gene3D" id="2.60.40.10">
    <property type="entry name" value="Immunoglobulins"/>
    <property type="match status" value="1"/>
</dbReference>
<feature type="region of interest" description="Disordered" evidence="2">
    <location>
        <begin position="884"/>
        <end position="929"/>
    </location>
</feature>
<feature type="compositionally biased region" description="Polar residues" evidence="2">
    <location>
        <begin position="899"/>
        <end position="914"/>
    </location>
</feature>
<feature type="region of interest" description="Disordered" evidence="2">
    <location>
        <begin position="1"/>
        <end position="33"/>
    </location>
</feature>
<evidence type="ECO:0000313" key="5">
    <source>
        <dbReference type="Proteomes" id="UP001219934"/>
    </source>
</evidence>
<organism evidence="4 5">
    <name type="scientific">Pogonophryne albipinna</name>
    <dbReference type="NCBI Taxonomy" id="1090488"/>
    <lineage>
        <taxon>Eukaryota</taxon>
        <taxon>Metazoa</taxon>
        <taxon>Chordata</taxon>
        <taxon>Craniata</taxon>
        <taxon>Vertebrata</taxon>
        <taxon>Euteleostomi</taxon>
        <taxon>Actinopterygii</taxon>
        <taxon>Neopterygii</taxon>
        <taxon>Teleostei</taxon>
        <taxon>Neoteleostei</taxon>
        <taxon>Acanthomorphata</taxon>
        <taxon>Eupercaria</taxon>
        <taxon>Perciformes</taxon>
        <taxon>Notothenioidei</taxon>
        <taxon>Pogonophryne</taxon>
    </lineage>
</organism>
<feature type="region of interest" description="Disordered" evidence="2">
    <location>
        <begin position="1366"/>
        <end position="1398"/>
    </location>
</feature>
<evidence type="ECO:0000256" key="1">
    <source>
        <dbReference type="SAM" id="Coils"/>
    </source>
</evidence>
<feature type="region of interest" description="Disordered" evidence="2">
    <location>
        <begin position="456"/>
        <end position="486"/>
    </location>
</feature>
<comment type="caution">
    <text evidence="4">The sequence shown here is derived from an EMBL/GenBank/DDBJ whole genome shotgun (WGS) entry which is preliminary data.</text>
</comment>
<feature type="region of interest" description="Disordered" evidence="2">
    <location>
        <begin position="821"/>
        <end position="842"/>
    </location>
</feature>
<feature type="coiled-coil region" evidence="1">
    <location>
        <begin position="66"/>
        <end position="93"/>
    </location>
</feature>
<feature type="compositionally biased region" description="Basic and acidic residues" evidence="2">
    <location>
        <begin position="915"/>
        <end position="929"/>
    </location>
</feature>
<feature type="compositionally biased region" description="Polar residues" evidence="2">
    <location>
        <begin position="366"/>
        <end position="375"/>
    </location>
</feature>
<feature type="compositionally biased region" description="Basic and acidic residues" evidence="2">
    <location>
        <begin position="1443"/>
        <end position="1457"/>
    </location>
</feature>
<keyword evidence="5" id="KW-1185">Reference proteome</keyword>
<dbReference type="PANTHER" id="PTHR36866">
    <property type="entry name" value="CHROMOSOME 4 OPEN READING FRAME 50"/>
    <property type="match status" value="1"/>
</dbReference>
<feature type="domain" description="RIMS-binding protein 1/2/3 Fn3" evidence="3">
    <location>
        <begin position="1452"/>
        <end position="1539"/>
    </location>
</feature>
<evidence type="ECO:0000259" key="3">
    <source>
        <dbReference type="Pfam" id="PF25523"/>
    </source>
</evidence>
<dbReference type="PANTHER" id="PTHR36866:SF1">
    <property type="entry name" value="GENE 1043-RELATED"/>
    <property type="match status" value="1"/>
</dbReference>
<feature type="compositionally biased region" description="Polar residues" evidence="2">
    <location>
        <begin position="1378"/>
        <end position="1387"/>
    </location>
</feature>
<feature type="coiled-coil region" evidence="1">
    <location>
        <begin position="257"/>
        <end position="298"/>
    </location>
</feature>
<accession>A0AAD6FSA9</accession>
<proteinExistence type="predicted"/>
<feature type="region of interest" description="Disordered" evidence="2">
    <location>
        <begin position="344"/>
        <end position="375"/>
    </location>
</feature>
<dbReference type="InterPro" id="IPR013783">
    <property type="entry name" value="Ig-like_fold"/>
</dbReference>
<dbReference type="Pfam" id="PF15030">
    <property type="entry name" value="DUF4527"/>
    <property type="match status" value="1"/>
</dbReference>
<feature type="coiled-coil region" evidence="1">
    <location>
        <begin position="490"/>
        <end position="584"/>
    </location>
</feature>
<feature type="region of interest" description="Disordered" evidence="2">
    <location>
        <begin position="1431"/>
        <end position="1457"/>
    </location>
</feature>
<dbReference type="InterPro" id="IPR032771">
    <property type="entry name" value="DUF4527"/>
</dbReference>
<feature type="region of interest" description="Disordered" evidence="2">
    <location>
        <begin position="1271"/>
        <end position="1333"/>
    </location>
</feature>
<evidence type="ECO:0000313" key="4">
    <source>
        <dbReference type="EMBL" id="KAJ4946309.1"/>
    </source>
</evidence>
<dbReference type="Proteomes" id="UP001219934">
    <property type="component" value="Unassembled WGS sequence"/>
</dbReference>
<gene>
    <name evidence="4" type="ORF">JOQ06_023977</name>
</gene>